<feature type="region of interest" description="Disordered" evidence="1">
    <location>
        <begin position="33"/>
        <end position="83"/>
    </location>
</feature>
<accession>A0A7C3SLU2</accession>
<keyword evidence="2" id="KW-0812">Transmembrane</keyword>
<dbReference type="EMBL" id="DTHB01000053">
    <property type="protein sequence ID" value="HGB15387.1"/>
    <property type="molecule type" value="Genomic_DNA"/>
</dbReference>
<feature type="transmembrane region" description="Helical" evidence="2">
    <location>
        <begin position="121"/>
        <end position="145"/>
    </location>
</feature>
<sequence>MWRNSWLKIFLTIFVFLAFGSWLLQTEAEARAGRGGSIGSRGSRSFSAPRTYSAPKVVQPARPSPAPMTSPPGTTARPAPTQPGSSFWRSFGGGLLGGLAGGLLFRSLFGGPPAQAAPGAGGGFGIGLLDILLLAGIAYMIYAFVRRRREEAAMAGGPTLQASGGYLAPEPAFQPPLEYGVAPEADEDRQEGLRHIKQMDPSFDEDRFTDEVMDFFFRVQGAWANRDLSPMRDKLTEEMYRIFQEDADRLKAQGLVNRLENIAVRSVDITEAWQEQGSDYITVRVYANLLDYMVDEKTGEIVSGSKTEPVKFEEYWTFTRPVGPNPWKLSAINQPV</sequence>
<feature type="domain" description="Tim44-like" evidence="3">
    <location>
        <begin position="189"/>
        <end position="334"/>
    </location>
</feature>
<keyword evidence="2" id="KW-0472">Membrane</keyword>
<dbReference type="InterPro" id="IPR032710">
    <property type="entry name" value="NTF2-like_dom_sf"/>
</dbReference>
<reference evidence="4" key="1">
    <citation type="journal article" date="2020" name="mSystems">
        <title>Genome- and Community-Level Interaction Insights into Carbon Utilization and Element Cycling Functions of Hydrothermarchaeota in Hydrothermal Sediment.</title>
        <authorList>
            <person name="Zhou Z."/>
            <person name="Liu Y."/>
            <person name="Xu W."/>
            <person name="Pan J."/>
            <person name="Luo Z.H."/>
            <person name="Li M."/>
        </authorList>
    </citation>
    <scope>NUCLEOTIDE SEQUENCE [LARGE SCALE GENOMIC DNA]</scope>
    <source>
        <strain evidence="4">SpSt-776</strain>
    </source>
</reference>
<evidence type="ECO:0000256" key="1">
    <source>
        <dbReference type="SAM" id="MobiDB-lite"/>
    </source>
</evidence>
<evidence type="ECO:0000256" key="2">
    <source>
        <dbReference type="SAM" id="Phobius"/>
    </source>
</evidence>
<feature type="transmembrane region" description="Helical" evidence="2">
    <location>
        <begin position="87"/>
        <end position="109"/>
    </location>
</feature>
<organism evidence="4">
    <name type="scientific">Desulfobacca acetoxidans</name>
    <dbReference type="NCBI Taxonomy" id="60893"/>
    <lineage>
        <taxon>Bacteria</taxon>
        <taxon>Pseudomonadati</taxon>
        <taxon>Thermodesulfobacteriota</taxon>
        <taxon>Desulfobaccia</taxon>
        <taxon>Desulfobaccales</taxon>
        <taxon>Desulfobaccaceae</taxon>
        <taxon>Desulfobacca</taxon>
    </lineage>
</organism>
<dbReference type="Pfam" id="PF04280">
    <property type="entry name" value="Tim44"/>
    <property type="match status" value="1"/>
</dbReference>
<name>A0A7C3SLU2_9BACT</name>
<dbReference type="Gene3D" id="3.10.450.240">
    <property type="match status" value="1"/>
</dbReference>
<dbReference type="NCBIfam" id="NF033779">
    <property type="entry name" value="Tim44_TimA_adap"/>
    <property type="match status" value="1"/>
</dbReference>
<dbReference type="InterPro" id="IPR007379">
    <property type="entry name" value="Tim44-like_dom"/>
</dbReference>
<feature type="transmembrane region" description="Helical" evidence="2">
    <location>
        <begin position="6"/>
        <end position="24"/>
    </location>
</feature>
<proteinExistence type="predicted"/>
<protein>
    <submittedName>
        <fullName evidence="4">Tim44 domain-containing protein</fullName>
    </submittedName>
</protein>
<dbReference type="SMART" id="SM00978">
    <property type="entry name" value="Tim44"/>
    <property type="match status" value="1"/>
</dbReference>
<dbReference type="AlphaFoldDB" id="A0A7C3SLU2"/>
<evidence type="ECO:0000259" key="3">
    <source>
        <dbReference type="SMART" id="SM00978"/>
    </source>
</evidence>
<dbReference type="SUPFAM" id="SSF54427">
    <property type="entry name" value="NTF2-like"/>
    <property type="match status" value="1"/>
</dbReference>
<keyword evidence="2" id="KW-1133">Transmembrane helix</keyword>
<comment type="caution">
    <text evidence="4">The sequence shown here is derived from an EMBL/GenBank/DDBJ whole genome shotgun (WGS) entry which is preliminary data.</text>
</comment>
<evidence type="ECO:0000313" key="4">
    <source>
        <dbReference type="EMBL" id="HGB15387.1"/>
    </source>
</evidence>
<dbReference type="PANTHER" id="PTHR41542:SF1">
    <property type="entry name" value="BLL5807 PROTEIN"/>
    <property type="match status" value="1"/>
</dbReference>
<dbReference type="PANTHER" id="PTHR41542">
    <property type="entry name" value="BLL5807 PROTEIN"/>
    <property type="match status" value="1"/>
</dbReference>
<gene>
    <name evidence="4" type="ORF">ENV62_09150</name>
</gene>